<dbReference type="GO" id="GO:0000981">
    <property type="term" value="F:DNA-binding transcription factor activity, RNA polymerase II-specific"/>
    <property type="evidence" value="ECO:0007669"/>
    <property type="project" value="TreeGrafter"/>
</dbReference>
<name>A0AAV1VPP3_LUPLU</name>
<evidence type="ECO:0000256" key="3">
    <source>
        <dbReference type="ARBA" id="ARBA00023125"/>
    </source>
</evidence>
<reference evidence="9 10" key="1">
    <citation type="submission" date="2024-03" db="EMBL/GenBank/DDBJ databases">
        <authorList>
            <person name="Martinez-Hernandez J."/>
        </authorList>
    </citation>
    <scope>NUCLEOTIDE SEQUENCE [LARGE SCALE GENOMIC DNA]</scope>
</reference>
<dbReference type="PROSITE" id="PS50066">
    <property type="entry name" value="MADS_BOX_2"/>
    <property type="match status" value="1"/>
</dbReference>
<evidence type="ECO:0000256" key="6">
    <source>
        <dbReference type="SAM" id="Coils"/>
    </source>
</evidence>
<dbReference type="GO" id="GO:0000978">
    <property type="term" value="F:RNA polymerase II cis-regulatory region sequence-specific DNA binding"/>
    <property type="evidence" value="ECO:0007669"/>
    <property type="project" value="TreeGrafter"/>
</dbReference>
<comment type="subcellular location">
    <subcellularLocation>
        <location evidence="1">Nucleus</location>
    </subcellularLocation>
</comment>
<dbReference type="GO" id="GO:0005634">
    <property type="term" value="C:nucleus"/>
    <property type="evidence" value="ECO:0007669"/>
    <property type="project" value="UniProtKB-SubCell"/>
</dbReference>
<dbReference type="PANTHER" id="PTHR11945">
    <property type="entry name" value="MADS BOX PROTEIN"/>
    <property type="match status" value="1"/>
</dbReference>
<dbReference type="SMART" id="SM00432">
    <property type="entry name" value="MADS"/>
    <property type="match status" value="1"/>
</dbReference>
<dbReference type="Gene3D" id="3.40.1810.10">
    <property type="entry name" value="Transcription factor, MADS-box"/>
    <property type="match status" value="1"/>
</dbReference>
<protein>
    <recommendedName>
        <fullName evidence="8">MADS-box domain-containing protein</fullName>
    </recommendedName>
</protein>
<evidence type="ECO:0000259" key="8">
    <source>
        <dbReference type="PROSITE" id="PS50066"/>
    </source>
</evidence>
<keyword evidence="5" id="KW-0539">Nucleus</keyword>
<dbReference type="InterPro" id="IPR002100">
    <property type="entry name" value="TF_MADSbox"/>
</dbReference>
<evidence type="ECO:0000256" key="7">
    <source>
        <dbReference type="SAM" id="MobiDB-lite"/>
    </source>
</evidence>
<dbReference type="Gene3D" id="6.10.140.920">
    <property type="match status" value="1"/>
</dbReference>
<evidence type="ECO:0000313" key="9">
    <source>
        <dbReference type="EMBL" id="CAL0298963.1"/>
    </source>
</evidence>
<keyword evidence="6" id="KW-0175">Coiled coil</keyword>
<comment type="caution">
    <text evidence="9">The sequence shown here is derived from an EMBL/GenBank/DDBJ whole genome shotgun (WGS) entry which is preliminary data.</text>
</comment>
<dbReference type="Proteomes" id="UP001497480">
    <property type="component" value="Unassembled WGS sequence"/>
</dbReference>
<feature type="domain" description="MADS-box" evidence="8">
    <location>
        <begin position="14"/>
        <end position="74"/>
    </location>
</feature>
<dbReference type="PRINTS" id="PR00404">
    <property type="entry name" value="MADSDOMAIN"/>
</dbReference>
<keyword evidence="2" id="KW-0805">Transcription regulation</keyword>
<dbReference type="GO" id="GO:0045944">
    <property type="term" value="P:positive regulation of transcription by RNA polymerase II"/>
    <property type="evidence" value="ECO:0007669"/>
    <property type="project" value="InterPro"/>
</dbReference>
<evidence type="ECO:0000313" key="10">
    <source>
        <dbReference type="Proteomes" id="UP001497480"/>
    </source>
</evidence>
<feature type="coiled-coil region" evidence="6">
    <location>
        <begin position="119"/>
        <end position="174"/>
    </location>
</feature>
<feature type="region of interest" description="Disordered" evidence="7">
    <location>
        <begin position="1"/>
        <end position="30"/>
    </location>
</feature>
<dbReference type="Pfam" id="PF00319">
    <property type="entry name" value="SRF-TF"/>
    <property type="match status" value="1"/>
</dbReference>
<dbReference type="FunFam" id="3.40.1810.10:FF:000006">
    <property type="entry name" value="Agamous-like MADS-box protein AGL62"/>
    <property type="match status" value="1"/>
</dbReference>
<dbReference type="InterPro" id="IPR036879">
    <property type="entry name" value="TF_MADSbox_sf"/>
</dbReference>
<dbReference type="CDD" id="cd00265">
    <property type="entry name" value="MADS_MEF2_like"/>
    <property type="match status" value="1"/>
</dbReference>
<sequence>MSNSMPNSNPRRSKGRQKIEMKKMTKESNLQVTFSKRRSGLFKKASELCTLCGAQVALVVFSPANKVFSFGDPCVDTVLDRYQMRTLPQNLGNMHFLEAHRNANVQELNAQMNRICEDLDIEKKCNEALAKKRKEAEDQFWWAAPIEEINGDRLEQMKLALENLKKNVIDVVERQNVIHGGSAIPPPHFFAGASSSSNNPLPRYQPPPQQFPVYPTPPPHMLQNQPMMLPNHMFNGAMMHHPSFNNSSMGGFGPSGGFF</sequence>
<dbReference type="PANTHER" id="PTHR11945:SF818">
    <property type="entry name" value="AGAMOUS-LIKE MADS-BOX PROTEIN AGL62"/>
    <property type="match status" value="1"/>
</dbReference>
<keyword evidence="10" id="KW-1185">Reference proteome</keyword>
<accession>A0AAV1VPP3</accession>
<feature type="compositionally biased region" description="Low complexity" evidence="7">
    <location>
        <begin position="1"/>
        <end position="10"/>
    </location>
</feature>
<evidence type="ECO:0000256" key="4">
    <source>
        <dbReference type="ARBA" id="ARBA00023163"/>
    </source>
</evidence>
<organism evidence="9 10">
    <name type="scientific">Lupinus luteus</name>
    <name type="common">European yellow lupine</name>
    <dbReference type="NCBI Taxonomy" id="3873"/>
    <lineage>
        <taxon>Eukaryota</taxon>
        <taxon>Viridiplantae</taxon>
        <taxon>Streptophyta</taxon>
        <taxon>Embryophyta</taxon>
        <taxon>Tracheophyta</taxon>
        <taxon>Spermatophyta</taxon>
        <taxon>Magnoliopsida</taxon>
        <taxon>eudicotyledons</taxon>
        <taxon>Gunneridae</taxon>
        <taxon>Pentapetalae</taxon>
        <taxon>rosids</taxon>
        <taxon>fabids</taxon>
        <taxon>Fabales</taxon>
        <taxon>Fabaceae</taxon>
        <taxon>Papilionoideae</taxon>
        <taxon>50 kb inversion clade</taxon>
        <taxon>genistoids sensu lato</taxon>
        <taxon>core genistoids</taxon>
        <taxon>Genisteae</taxon>
        <taxon>Lupinus</taxon>
    </lineage>
</organism>
<dbReference type="SUPFAM" id="SSF55455">
    <property type="entry name" value="SRF-like"/>
    <property type="match status" value="1"/>
</dbReference>
<dbReference type="EMBL" id="CAXHTB010000001">
    <property type="protein sequence ID" value="CAL0298963.1"/>
    <property type="molecule type" value="Genomic_DNA"/>
</dbReference>
<dbReference type="InterPro" id="IPR033896">
    <property type="entry name" value="MEF2-like_N"/>
</dbReference>
<evidence type="ECO:0000256" key="5">
    <source>
        <dbReference type="ARBA" id="ARBA00023242"/>
    </source>
</evidence>
<evidence type="ECO:0000256" key="2">
    <source>
        <dbReference type="ARBA" id="ARBA00023015"/>
    </source>
</evidence>
<proteinExistence type="predicted"/>
<gene>
    <name evidence="9" type="ORF">LLUT_LOCUS23</name>
</gene>
<evidence type="ECO:0000256" key="1">
    <source>
        <dbReference type="ARBA" id="ARBA00004123"/>
    </source>
</evidence>
<dbReference type="GO" id="GO:0046983">
    <property type="term" value="F:protein dimerization activity"/>
    <property type="evidence" value="ECO:0007669"/>
    <property type="project" value="InterPro"/>
</dbReference>
<dbReference type="AlphaFoldDB" id="A0AAV1VPP3"/>
<keyword evidence="3" id="KW-0238">DNA-binding</keyword>
<keyword evidence="4" id="KW-0804">Transcription</keyword>
<feature type="compositionally biased region" description="Basic and acidic residues" evidence="7">
    <location>
        <begin position="17"/>
        <end position="26"/>
    </location>
</feature>